<evidence type="ECO:0000256" key="4">
    <source>
        <dbReference type="ARBA" id="ARBA00022759"/>
    </source>
</evidence>
<reference evidence="10 11" key="1">
    <citation type="submission" date="2019-09" db="EMBL/GenBank/DDBJ databases">
        <title>Bird 10,000 Genomes (B10K) Project - Family phase.</title>
        <authorList>
            <person name="Zhang G."/>
        </authorList>
    </citation>
    <scope>NUCLEOTIDE SEQUENCE [LARGE SCALE GENOMIC DNA]</scope>
    <source>
        <strain evidence="10">B10K-CU-031-07</strain>
        <tissue evidence="10">Muscle</tissue>
    </source>
</reference>
<evidence type="ECO:0000313" key="10">
    <source>
        <dbReference type="EMBL" id="NWH61885.1"/>
    </source>
</evidence>
<evidence type="ECO:0000256" key="1">
    <source>
        <dbReference type="ARBA" id="ARBA00022679"/>
    </source>
</evidence>
<dbReference type="GO" id="GO:0004519">
    <property type="term" value="F:endonuclease activity"/>
    <property type="evidence" value="ECO:0007669"/>
    <property type="project" value="UniProtKB-KW"/>
</dbReference>
<keyword evidence="1" id="KW-0808">Transferase</keyword>
<protein>
    <submittedName>
        <fullName evidence="10">POK6 protein</fullName>
    </submittedName>
</protein>
<dbReference type="EMBL" id="VWPV01017444">
    <property type="protein sequence ID" value="NWH61885.1"/>
    <property type="molecule type" value="Genomic_DNA"/>
</dbReference>
<evidence type="ECO:0000313" key="11">
    <source>
        <dbReference type="Proteomes" id="UP000531151"/>
    </source>
</evidence>
<sequence>TLKPQPFTLQNEVKTLNDAQKLMGTINCVRPMLGIATHELQHLFEILKGDVDLSSP</sequence>
<dbReference type="Proteomes" id="UP000531151">
    <property type="component" value="Unassembled WGS sequence"/>
</dbReference>
<keyword evidence="3" id="KW-0540">Nuclease</keyword>
<dbReference type="GO" id="GO:0016787">
    <property type="term" value="F:hydrolase activity"/>
    <property type="evidence" value="ECO:0007669"/>
    <property type="project" value="UniProtKB-KW"/>
</dbReference>
<gene>
    <name evidence="10" type="primary">Ervk6_0</name>
    <name evidence="10" type="ORF">GEOCAL_R14171</name>
</gene>
<keyword evidence="2" id="KW-0548">Nucleotidyltransferase</keyword>
<feature type="domain" description="Reverse transcriptase thumb" evidence="9">
    <location>
        <begin position="4"/>
        <end position="56"/>
    </location>
</feature>
<dbReference type="OrthoDB" id="422540at2759"/>
<dbReference type="Gene3D" id="3.30.70.270">
    <property type="match status" value="1"/>
</dbReference>
<keyword evidence="4" id="KW-0255">Endonuclease</keyword>
<dbReference type="InterPro" id="IPR010661">
    <property type="entry name" value="RVT_thumb"/>
</dbReference>
<feature type="non-terminal residue" evidence="10">
    <location>
        <position position="1"/>
    </location>
</feature>
<keyword evidence="7" id="KW-0695">RNA-directed DNA polymerase</keyword>
<dbReference type="SUPFAM" id="SSF56672">
    <property type="entry name" value="DNA/RNA polymerases"/>
    <property type="match status" value="1"/>
</dbReference>
<evidence type="ECO:0000256" key="7">
    <source>
        <dbReference type="ARBA" id="ARBA00022918"/>
    </source>
</evidence>
<keyword evidence="8" id="KW-0511">Multifunctional enzyme</keyword>
<accession>A0A7K4J9Q8</accession>
<dbReference type="AlphaFoldDB" id="A0A7K4J9Q8"/>
<dbReference type="InterPro" id="IPR043502">
    <property type="entry name" value="DNA/RNA_pol_sf"/>
</dbReference>
<organism evidence="10 11">
    <name type="scientific">Geococcyx californianus</name>
    <name type="common">Greater roadrunner</name>
    <name type="synonym">Saurothera californiana</name>
    <dbReference type="NCBI Taxonomy" id="8947"/>
    <lineage>
        <taxon>Eukaryota</taxon>
        <taxon>Metazoa</taxon>
        <taxon>Chordata</taxon>
        <taxon>Craniata</taxon>
        <taxon>Vertebrata</taxon>
        <taxon>Euteleostomi</taxon>
        <taxon>Archelosauria</taxon>
        <taxon>Archosauria</taxon>
        <taxon>Dinosauria</taxon>
        <taxon>Saurischia</taxon>
        <taxon>Theropoda</taxon>
        <taxon>Coelurosauria</taxon>
        <taxon>Aves</taxon>
        <taxon>Neognathae</taxon>
        <taxon>Neoaves</taxon>
        <taxon>Otidimorphae</taxon>
        <taxon>Cuculiformes</taxon>
        <taxon>Neomorphidae</taxon>
        <taxon>Geococcyx</taxon>
    </lineage>
</organism>
<feature type="non-terminal residue" evidence="10">
    <location>
        <position position="56"/>
    </location>
</feature>
<dbReference type="PANTHER" id="PTHR41694">
    <property type="entry name" value="ENDOGENOUS RETROVIRUS GROUP K MEMBER POL PROTEIN"/>
    <property type="match status" value="1"/>
</dbReference>
<keyword evidence="11" id="KW-1185">Reference proteome</keyword>
<keyword evidence="6" id="KW-0862">Zinc</keyword>
<evidence type="ECO:0000256" key="5">
    <source>
        <dbReference type="ARBA" id="ARBA00022801"/>
    </source>
</evidence>
<dbReference type="InterPro" id="IPR043128">
    <property type="entry name" value="Rev_trsase/Diguanyl_cyclase"/>
</dbReference>
<evidence type="ECO:0000256" key="2">
    <source>
        <dbReference type="ARBA" id="ARBA00022695"/>
    </source>
</evidence>
<name>A0A7K4J9Q8_GEOCA</name>
<evidence type="ECO:0000259" key="9">
    <source>
        <dbReference type="Pfam" id="PF06817"/>
    </source>
</evidence>
<proteinExistence type="predicted"/>
<dbReference type="PANTHER" id="PTHR41694:SF4">
    <property type="entry name" value="ENDOGENOUS RETROVIRUS GROUP K MEMBER 10 POL PROTEIN-RELATED"/>
    <property type="match status" value="1"/>
</dbReference>
<evidence type="ECO:0000256" key="8">
    <source>
        <dbReference type="ARBA" id="ARBA00023268"/>
    </source>
</evidence>
<evidence type="ECO:0000256" key="3">
    <source>
        <dbReference type="ARBA" id="ARBA00022722"/>
    </source>
</evidence>
<dbReference type="GO" id="GO:0003964">
    <property type="term" value="F:RNA-directed DNA polymerase activity"/>
    <property type="evidence" value="ECO:0007669"/>
    <property type="project" value="UniProtKB-KW"/>
</dbReference>
<dbReference type="Pfam" id="PF06817">
    <property type="entry name" value="RVT_thumb"/>
    <property type="match status" value="1"/>
</dbReference>
<keyword evidence="5" id="KW-0378">Hydrolase</keyword>
<evidence type="ECO:0000256" key="6">
    <source>
        <dbReference type="ARBA" id="ARBA00022833"/>
    </source>
</evidence>
<comment type="caution">
    <text evidence="10">The sequence shown here is derived from an EMBL/GenBank/DDBJ whole genome shotgun (WGS) entry which is preliminary data.</text>
</comment>
<dbReference type="GO" id="GO:0035613">
    <property type="term" value="F:RNA stem-loop binding"/>
    <property type="evidence" value="ECO:0007669"/>
    <property type="project" value="TreeGrafter"/>
</dbReference>